<sequence length="1198" mass="131395">MRFGTDFTEEELAELKKLDIIYDKLLPKRSSECKDASTSSTNGPGDYGRIPLRDFFVSSAGTPSVARIGSSPPGIAAKWQMMLREMNGEMVVRNGQNIRNTRAVTNRILSWSITFQQADRAAAAVSLGHDGGRALAREWVRGIVVYFQERMDKSFAELNITAQEEAFVRELKLPEMDGADLVSRCVEAARTVITPMLTMSPYFISIVRCCREMVLALKVVQGLLSHISSHTRLMPPTTVAITPNGRRNVLSILTLGEDFLESLRTPLWLFRSVLLFLGALELQQSPQREIAISEQHLDHSIHCIASLVAEVESKRDGSTTANLEVRTILDALVLGHVKNACLSRFPPSKMLKLLEHEQGVLADVEAPDVANNLFARCGPVLKQLLIDYPTFMESTAKFVERNEMSDWGTSLMLVQLFCWDVKTPPDLATQAKQPVLYHVPKMTGPFPHGSTVLSAMVREVLRPLLSVLLSGIPSGAKDDGASGGATGTEIDTRASDQRAVVNPSHPSTAGGCDALLVLSPFAQKVCATLLTLAAWLQSLSFPAGPRMPKWASLDVGDQFMREFNLGEGCFKSALGEVLHDVIAEALGQVENNCSHRSATGAAAAPETDDTASQLSTAVLQYLRRVECVWNAVTEHSLELCPSAFSDILALGAQIPSSISTASAFHTTADANATAVRASYNTGLFGDCKYLFYDTVQNVMKTMWPNRYADLLTDPLLHSVHVYLLRAESTSQRSGGLRPVSPSVAQGRPIGAKRPKPLPEQASKEPASHPVSPGAAAAPARGSPPGAAEQSAVVLTSKEELHSALRMVRCIKNRDLFVSRYTVTVRERLLTRPAPDVISDAELQSNKKRHEQEAMQFLATWLGDASLLKPVRELHMSYSAQSELFKSASKGPVEATEVPTKGIRLTTTILDWRLWGDKEAAPATVPGQAGESGAAPSPFPMSAVELVARAGQALSMATSATAALPFPNDVLVQLEKVELAYNEKHSNRMLRWDWNDHAYTTFTLSYPKEGGRVTTIHSTLLLQRLFLAIAAYGRTGVELATLAKRAGMDERRIAAILRLCLDRDKLLVRISNSCDGVGAEAASGKVCIALNYDYTRPPSRLRGEFTYWPNAERRRVVPGTMDQDATITKRRNMIKTSIMQVMKHGQRIKHDELYNTVREKNSKVFDVTVRNFKQEIEGLIGQDFMARSGTNSNEYVFRA</sequence>
<evidence type="ECO:0000313" key="5">
    <source>
        <dbReference type="Proteomes" id="UP000063063"/>
    </source>
</evidence>
<evidence type="ECO:0000259" key="3">
    <source>
        <dbReference type="PROSITE" id="PS50069"/>
    </source>
</evidence>
<evidence type="ECO:0000256" key="1">
    <source>
        <dbReference type="PROSITE-ProRule" id="PRU00330"/>
    </source>
</evidence>
<dbReference type="KEGG" id="lpan:LPMP_311640"/>
<dbReference type="PROSITE" id="PS50069">
    <property type="entry name" value="CULLIN_2"/>
    <property type="match status" value="1"/>
</dbReference>
<feature type="domain" description="Cullin family profile" evidence="3">
    <location>
        <begin position="797"/>
        <end position="991"/>
    </location>
</feature>
<dbReference type="Proteomes" id="UP000063063">
    <property type="component" value="Chromosome 31"/>
</dbReference>
<comment type="similarity">
    <text evidence="1">Belongs to the cullin family.</text>
</comment>
<reference evidence="4 5" key="1">
    <citation type="journal article" date="2015" name="Sci. Rep.">
        <title>The genome of Leishmania panamensis: insights into genomics of the L. (Viannia) subgenus.</title>
        <authorList>
            <person name="Llanes A."/>
            <person name="Restrepo C.M."/>
            <person name="Vecchio G.D."/>
            <person name="Anguizola F.J."/>
            <person name="Lleonart R."/>
        </authorList>
    </citation>
    <scope>NUCLEOTIDE SEQUENCE [LARGE SCALE GENOMIC DNA]</scope>
    <source>
        <strain evidence="4 5">MHOM/PA/94/PSC-1</strain>
    </source>
</reference>
<dbReference type="OrthoDB" id="27073at2759"/>
<evidence type="ECO:0000313" key="4">
    <source>
        <dbReference type="EMBL" id="AIO00754.1"/>
    </source>
</evidence>
<proteinExistence type="inferred from homology"/>
<dbReference type="InterPro" id="IPR019559">
    <property type="entry name" value="Cullin_neddylation_domain"/>
</dbReference>
<dbReference type="InterPro" id="IPR016158">
    <property type="entry name" value="Cullin_homology"/>
</dbReference>
<dbReference type="RefSeq" id="XP_010701554.1">
    <property type="nucleotide sequence ID" value="XM_010703252.1"/>
</dbReference>
<protein>
    <recommendedName>
        <fullName evidence="3">Cullin family profile domain-containing protein</fullName>
    </recommendedName>
</protein>
<feature type="region of interest" description="Disordered" evidence="2">
    <location>
        <begin position="732"/>
        <end position="790"/>
    </location>
</feature>
<dbReference type="InterPro" id="IPR036317">
    <property type="entry name" value="Cullin_homology_sf"/>
</dbReference>
<dbReference type="Gene3D" id="1.10.10.10">
    <property type="entry name" value="Winged helix-like DNA-binding domain superfamily/Winged helix DNA-binding domain"/>
    <property type="match status" value="1"/>
</dbReference>
<dbReference type="VEuPathDB" id="TriTrypDB:LPMP_311640"/>
<dbReference type="SMART" id="SM00884">
    <property type="entry name" value="Cullin_Nedd8"/>
    <property type="match status" value="1"/>
</dbReference>
<dbReference type="InterPro" id="IPR036388">
    <property type="entry name" value="WH-like_DNA-bd_sf"/>
</dbReference>
<dbReference type="PANTHER" id="PTHR11932">
    <property type="entry name" value="CULLIN"/>
    <property type="match status" value="1"/>
</dbReference>
<organism evidence="4 5">
    <name type="scientific">Leishmania panamensis</name>
    <dbReference type="NCBI Taxonomy" id="5679"/>
    <lineage>
        <taxon>Eukaryota</taxon>
        <taxon>Discoba</taxon>
        <taxon>Euglenozoa</taxon>
        <taxon>Kinetoplastea</taxon>
        <taxon>Metakinetoplastina</taxon>
        <taxon>Trypanosomatida</taxon>
        <taxon>Trypanosomatidae</taxon>
        <taxon>Leishmaniinae</taxon>
        <taxon>Leishmania</taxon>
        <taxon>Leishmania guyanensis species complex</taxon>
    </lineage>
</organism>
<dbReference type="EMBL" id="CP009400">
    <property type="protein sequence ID" value="AIO00754.1"/>
    <property type="molecule type" value="Genomic_DNA"/>
</dbReference>
<dbReference type="VEuPathDB" id="TriTrypDB:LPAL13_310022500"/>
<dbReference type="eggNOG" id="ENOG502SJC0">
    <property type="taxonomic scope" value="Eukaryota"/>
</dbReference>
<dbReference type="AlphaFoldDB" id="A0A088RXN7"/>
<keyword evidence="5" id="KW-1185">Reference proteome</keyword>
<evidence type="ECO:0000256" key="2">
    <source>
        <dbReference type="SAM" id="MobiDB-lite"/>
    </source>
</evidence>
<accession>A0A088RXN7</accession>
<dbReference type="SUPFAM" id="SSF75632">
    <property type="entry name" value="Cullin homology domain"/>
    <property type="match status" value="1"/>
</dbReference>
<feature type="compositionally biased region" description="Low complexity" evidence="2">
    <location>
        <begin position="767"/>
        <end position="787"/>
    </location>
</feature>
<dbReference type="InterPro" id="IPR045093">
    <property type="entry name" value="Cullin"/>
</dbReference>
<dbReference type="SUPFAM" id="SSF46785">
    <property type="entry name" value="Winged helix' DNA-binding domain"/>
    <property type="match status" value="1"/>
</dbReference>
<dbReference type="Pfam" id="PF10557">
    <property type="entry name" value="Cullin_Nedd8"/>
    <property type="match status" value="1"/>
</dbReference>
<dbReference type="GeneID" id="22577590"/>
<gene>
    <name evidence="4" type="ORF">LPMP_311640</name>
</gene>
<dbReference type="InterPro" id="IPR036390">
    <property type="entry name" value="WH_DNA-bd_sf"/>
</dbReference>
<name>A0A088RXN7_LEIPA</name>